<keyword evidence="3" id="KW-1185">Reference proteome</keyword>
<dbReference type="OrthoDB" id="10596767at2759"/>
<evidence type="ECO:0000256" key="1">
    <source>
        <dbReference type="SAM" id="MobiDB-lite"/>
    </source>
</evidence>
<evidence type="ECO:0000313" key="2">
    <source>
        <dbReference type="EMBL" id="KAF2198812.1"/>
    </source>
</evidence>
<comment type="caution">
    <text evidence="2">The sequence shown here is derived from an EMBL/GenBank/DDBJ whole genome shotgun (WGS) entry which is preliminary data.</text>
</comment>
<protein>
    <submittedName>
        <fullName evidence="2">Uncharacterized protein</fullName>
    </submittedName>
</protein>
<evidence type="ECO:0000313" key="3">
    <source>
        <dbReference type="Proteomes" id="UP000799536"/>
    </source>
</evidence>
<dbReference type="Proteomes" id="UP000799536">
    <property type="component" value="Unassembled WGS sequence"/>
</dbReference>
<organism evidence="2 3">
    <name type="scientific">Delitschia confertaspora ATCC 74209</name>
    <dbReference type="NCBI Taxonomy" id="1513339"/>
    <lineage>
        <taxon>Eukaryota</taxon>
        <taxon>Fungi</taxon>
        <taxon>Dikarya</taxon>
        <taxon>Ascomycota</taxon>
        <taxon>Pezizomycotina</taxon>
        <taxon>Dothideomycetes</taxon>
        <taxon>Pleosporomycetidae</taxon>
        <taxon>Pleosporales</taxon>
        <taxon>Delitschiaceae</taxon>
        <taxon>Delitschia</taxon>
    </lineage>
</organism>
<proteinExistence type="predicted"/>
<dbReference type="AlphaFoldDB" id="A0A9P4JG72"/>
<sequence>MNTSWNSTLVKHRPHSHGLWGWPVTGNRTANIVRLRNRDGAAANATKESEPVVTYAPAAQEVKVSEDGEGEKLCEKWTPTAGHTWGPCHNDTSTEKHDFREKLDRMKVAAGLGLFLSDVWGDVDRCEAADGKFGDIESSAFEFVSSFCFKDATNDGVGVSDDAVSGCSSSECGAASAGIFASSALEGSPTESDHKRDGFSTGIVSSGEV</sequence>
<name>A0A9P4JG72_9PLEO</name>
<feature type="region of interest" description="Disordered" evidence="1">
    <location>
        <begin position="185"/>
        <end position="209"/>
    </location>
</feature>
<accession>A0A9P4JG72</accession>
<gene>
    <name evidence="2" type="ORF">GQ43DRAFT_433948</name>
</gene>
<reference evidence="2" key="1">
    <citation type="journal article" date="2020" name="Stud. Mycol.">
        <title>101 Dothideomycetes genomes: a test case for predicting lifestyles and emergence of pathogens.</title>
        <authorList>
            <person name="Haridas S."/>
            <person name="Albert R."/>
            <person name="Binder M."/>
            <person name="Bloem J."/>
            <person name="Labutti K."/>
            <person name="Salamov A."/>
            <person name="Andreopoulos B."/>
            <person name="Baker S."/>
            <person name="Barry K."/>
            <person name="Bills G."/>
            <person name="Bluhm B."/>
            <person name="Cannon C."/>
            <person name="Castanera R."/>
            <person name="Culley D."/>
            <person name="Daum C."/>
            <person name="Ezra D."/>
            <person name="Gonzalez J."/>
            <person name="Henrissat B."/>
            <person name="Kuo A."/>
            <person name="Liang C."/>
            <person name="Lipzen A."/>
            <person name="Lutzoni F."/>
            <person name="Magnuson J."/>
            <person name="Mondo S."/>
            <person name="Nolan M."/>
            <person name="Ohm R."/>
            <person name="Pangilinan J."/>
            <person name="Park H.-J."/>
            <person name="Ramirez L."/>
            <person name="Alfaro M."/>
            <person name="Sun H."/>
            <person name="Tritt A."/>
            <person name="Yoshinaga Y."/>
            <person name="Zwiers L.-H."/>
            <person name="Turgeon B."/>
            <person name="Goodwin S."/>
            <person name="Spatafora J."/>
            <person name="Crous P."/>
            <person name="Grigoriev I."/>
        </authorList>
    </citation>
    <scope>NUCLEOTIDE SEQUENCE</scope>
    <source>
        <strain evidence="2">ATCC 74209</strain>
    </source>
</reference>
<dbReference type="EMBL" id="ML994116">
    <property type="protein sequence ID" value="KAF2198812.1"/>
    <property type="molecule type" value="Genomic_DNA"/>
</dbReference>